<comment type="caution">
    <text evidence="2">The sequence shown here is derived from an EMBL/GenBank/DDBJ whole genome shotgun (WGS) entry which is preliminary data.</text>
</comment>
<protein>
    <submittedName>
        <fullName evidence="2">Beta-lactamase/transpeptidase-like protein</fullName>
    </submittedName>
</protein>
<evidence type="ECO:0000313" key="2">
    <source>
        <dbReference type="EMBL" id="EIE25657.1"/>
    </source>
</evidence>
<gene>
    <name evidence="2" type="ORF">COCSUDRAFT_39956</name>
</gene>
<dbReference type="OrthoDB" id="2015134at2759"/>
<dbReference type="InterPro" id="IPR012338">
    <property type="entry name" value="Beta-lactam/transpept-like"/>
</dbReference>
<name>I0Z4T8_COCSC</name>
<dbReference type="SUPFAM" id="SSF56601">
    <property type="entry name" value="beta-lactamase/transpeptidase-like"/>
    <property type="match status" value="1"/>
</dbReference>
<reference evidence="2 3" key="1">
    <citation type="journal article" date="2012" name="Genome Biol.">
        <title>The genome of the polar eukaryotic microalga coccomyxa subellipsoidea reveals traits of cold adaptation.</title>
        <authorList>
            <person name="Blanc G."/>
            <person name="Agarkova I."/>
            <person name="Grimwood J."/>
            <person name="Kuo A."/>
            <person name="Brueggeman A."/>
            <person name="Dunigan D."/>
            <person name="Gurnon J."/>
            <person name="Ladunga I."/>
            <person name="Lindquist E."/>
            <person name="Lucas S."/>
            <person name="Pangilinan J."/>
            <person name="Proschold T."/>
            <person name="Salamov A."/>
            <person name="Schmutz J."/>
            <person name="Weeks D."/>
            <person name="Yamada T."/>
            <person name="Claverie J.M."/>
            <person name="Grigoriev I."/>
            <person name="Van Etten J."/>
            <person name="Lomsadze A."/>
            <person name="Borodovsky M."/>
        </authorList>
    </citation>
    <scope>NUCLEOTIDE SEQUENCE [LARGE SCALE GENOMIC DNA]</scope>
    <source>
        <strain evidence="2 3">C-169</strain>
    </source>
</reference>
<keyword evidence="3" id="KW-1185">Reference proteome</keyword>
<dbReference type="InterPro" id="IPR050789">
    <property type="entry name" value="Diverse_Enzym_Activities"/>
</dbReference>
<dbReference type="PANTHER" id="PTHR43283:SF7">
    <property type="entry name" value="BETA-LACTAMASE-RELATED DOMAIN-CONTAINING PROTEIN"/>
    <property type="match status" value="1"/>
</dbReference>
<evidence type="ECO:0000313" key="3">
    <source>
        <dbReference type="Proteomes" id="UP000007264"/>
    </source>
</evidence>
<dbReference type="InterPro" id="IPR001466">
    <property type="entry name" value="Beta-lactam-related"/>
</dbReference>
<organism evidence="2 3">
    <name type="scientific">Coccomyxa subellipsoidea (strain C-169)</name>
    <name type="common">Green microalga</name>
    <dbReference type="NCBI Taxonomy" id="574566"/>
    <lineage>
        <taxon>Eukaryota</taxon>
        <taxon>Viridiplantae</taxon>
        <taxon>Chlorophyta</taxon>
        <taxon>core chlorophytes</taxon>
        <taxon>Trebouxiophyceae</taxon>
        <taxon>Trebouxiophyceae incertae sedis</taxon>
        <taxon>Coccomyxaceae</taxon>
        <taxon>Coccomyxa</taxon>
        <taxon>Coccomyxa subellipsoidea</taxon>
    </lineage>
</organism>
<dbReference type="eggNOG" id="ENOG502SZDS">
    <property type="taxonomic scope" value="Eukaryota"/>
</dbReference>
<dbReference type="AlphaFoldDB" id="I0Z4T8"/>
<feature type="domain" description="Beta-lactamase-related" evidence="1">
    <location>
        <begin position="208"/>
        <end position="470"/>
    </location>
</feature>
<dbReference type="Proteomes" id="UP000007264">
    <property type="component" value="Unassembled WGS sequence"/>
</dbReference>
<accession>I0Z4T8</accession>
<dbReference type="Gene3D" id="3.40.710.10">
    <property type="entry name" value="DD-peptidase/beta-lactamase superfamily"/>
    <property type="match status" value="1"/>
</dbReference>
<dbReference type="RefSeq" id="XP_005650201.1">
    <property type="nucleotide sequence ID" value="XM_005650144.1"/>
</dbReference>
<evidence type="ECO:0000259" key="1">
    <source>
        <dbReference type="Pfam" id="PF00144"/>
    </source>
</evidence>
<dbReference type="EMBL" id="AGSI01000003">
    <property type="protein sequence ID" value="EIE25657.1"/>
    <property type="molecule type" value="Genomic_DNA"/>
</dbReference>
<dbReference type="Pfam" id="PF00144">
    <property type="entry name" value="Beta-lactamase"/>
    <property type="match status" value="1"/>
</dbReference>
<dbReference type="GeneID" id="17043651"/>
<sequence>MYASCTGFHGFNNEEVELEATVDSQRLRLDRQTVELRDAQRLASTTGGGAGLFIANRTFDSVWNYDACIYNCLAQKIFNLDDPANSLGQLSIHTDTKTVDASIAGFPTSAVYLGDKFGCQLTPADKAPVVPKYVDDGEPYQGKLDWPVPKSGPHDCGLWLKKGIPDLPCLPSIFKWGFKEEVDYTGLNTNIARWFENSDLVEGAKTRAIVVIYKGKLVAERYSDLQEYDASTRSLSWSMAKSVTSALIGIRTSDSDFSLDQLVESPIWTPAEVASRNITIDNLLRMTSGIQFDEANSIGPLTGALLFEAYDSAAFAASFPQGSAPDLTWNYSTPNYNLAQYNLRQICRKSFSSDPEYWSYAQNKLFKKIGARSFEFEADPSGTLLGGSHVFATARDWARFGQLYLQDGVWDGERILPKGWVKYSTTPGLYAGYGAGLWLGYPGAPKDTFTVNGVLGQRVIVTPSSDLVIVHLGLNFDIGFDAAYGEEFYTDIASNFPKSDVPLTSPDMLSMTL</sequence>
<dbReference type="KEGG" id="csl:COCSUDRAFT_39956"/>
<proteinExistence type="predicted"/>
<dbReference type="PANTHER" id="PTHR43283">
    <property type="entry name" value="BETA-LACTAMASE-RELATED"/>
    <property type="match status" value="1"/>
</dbReference>